<dbReference type="EMBL" id="OU892279">
    <property type="protein sequence ID" value="CAG9766279.1"/>
    <property type="molecule type" value="Genomic_DNA"/>
</dbReference>
<evidence type="ECO:0000256" key="1">
    <source>
        <dbReference type="SAM" id="Coils"/>
    </source>
</evidence>
<sequence>MNGRIANLERETLGETQELKRKVENNAPTYAQVVADTSELKEQVEQLNVQITSQQNAPRVTASKTENNIFVEPTLLELAERERCAPNVLLFGIKENNSSQNEQDGDLDKTVNMLKRVKDNIQKDDIKIYCLGAPAQGKVRPIRIVTASPSMAREILRNKAKFNEENIYFKADQTPLQRTYLKAILRDLEERKQKGEMNIRVRYINNVPKIVFFQNEERENSKN</sequence>
<feature type="coiled-coil region" evidence="1">
    <location>
        <begin position="30"/>
        <end position="57"/>
    </location>
</feature>
<dbReference type="AlphaFoldDB" id="A0A9N9MSM9"/>
<name>A0A9N9MSM9_9CUCU</name>
<keyword evidence="1" id="KW-0175">Coiled coil</keyword>
<dbReference type="Proteomes" id="UP001152799">
    <property type="component" value="Chromosome 3"/>
</dbReference>
<gene>
    <name evidence="2" type="ORF">CEUTPL_LOCUS6866</name>
</gene>
<accession>A0A9N9MSM9</accession>
<dbReference type="OrthoDB" id="6778678at2759"/>
<organism evidence="2 3">
    <name type="scientific">Ceutorhynchus assimilis</name>
    <name type="common">cabbage seed weevil</name>
    <dbReference type="NCBI Taxonomy" id="467358"/>
    <lineage>
        <taxon>Eukaryota</taxon>
        <taxon>Metazoa</taxon>
        <taxon>Ecdysozoa</taxon>
        <taxon>Arthropoda</taxon>
        <taxon>Hexapoda</taxon>
        <taxon>Insecta</taxon>
        <taxon>Pterygota</taxon>
        <taxon>Neoptera</taxon>
        <taxon>Endopterygota</taxon>
        <taxon>Coleoptera</taxon>
        <taxon>Polyphaga</taxon>
        <taxon>Cucujiformia</taxon>
        <taxon>Curculionidae</taxon>
        <taxon>Ceutorhynchinae</taxon>
        <taxon>Ceutorhynchus</taxon>
    </lineage>
</organism>
<evidence type="ECO:0000313" key="3">
    <source>
        <dbReference type="Proteomes" id="UP001152799"/>
    </source>
</evidence>
<protein>
    <submittedName>
        <fullName evidence="2">Uncharacterized protein</fullName>
    </submittedName>
</protein>
<evidence type="ECO:0000313" key="2">
    <source>
        <dbReference type="EMBL" id="CAG9766279.1"/>
    </source>
</evidence>
<proteinExistence type="predicted"/>
<keyword evidence="3" id="KW-1185">Reference proteome</keyword>
<reference evidence="2" key="1">
    <citation type="submission" date="2022-01" db="EMBL/GenBank/DDBJ databases">
        <authorList>
            <person name="King R."/>
        </authorList>
    </citation>
    <scope>NUCLEOTIDE SEQUENCE</scope>
</reference>